<dbReference type="PANTHER" id="PTHR47506:SF1">
    <property type="entry name" value="HTH-TYPE TRANSCRIPTIONAL REGULATOR YJDC"/>
    <property type="match status" value="1"/>
</dbReference>
<evidence type="ECO:0000256" key="3">
    <source>
        <dbReference type="ARBA" id="ARBA00023163"/>
    </source>
</evidence>
<feature type="domain" description="HTH tetR-type" evidence="5">
    <location>
        <begin position="4"/>
        <end position="64"/>
    </location>
</feature>
<comment type="caution">
    <text evidence="6">The sequence shown here is derived from an EMBL/GenBank/DDBJ whole genome shotgun (WGS) entry which is preliminary data.</text>
</comment>
<evidence type="ECO:0000259" key="5">
    <source>
        <dbReference type="PROSITE" id="PS50977"/>
    </source>
</evidence>
<dbReference type="PANTHER" id="PTHR47506">
    <property type="entry name" value="TRANSCRIPTIONAL REGULATORY PROTEIN"/>
    <property type="match status" value="1"/>
</dbReference>
<evidence type="ECO:0000256" key="1">
    <source>
        <dbReference type="ARBA" id="ARBA00023015"/>
    </source>
</evidence>
<dbReference type="EMBL" id="JBHSIV010000029">
    <property type="protein sequence ID" value="MFC5065010.1"/>
    <property type="molecule type" value="Genomic_DNA"/>
</dbReference>
<feature type="DNA-binding region" description="H-T-H motif" evidence="4">
    <location>
        <begin position="27"/>
        <end position="46"/>
    </location>
</feature>
<evidence type="ECO:0000313" key="7">
    <source>
        <dbReference type="Proteomes" id="UP001595947"/>
    </source>
</evidence>
<dbReference type="Gene3D" id="1.10.357.10">
    <property type="entry name" value="Tetracycline Repressor, domain 2"/>
    <property type="match status" value="1"/>
</dbReference>
<dbReference type="InterPro" id="IPR001647">
    <property type="entry name" value="HTH_TetR"/>
</dbReference>
<dbReference type="PROSITE" id="PS50977">
    <property type="entry name" value="HTH_TETR_2"/>
    <property type="match status" value="1"/>
</dbReference>
<sequence length="195" mass="21566">MARTASPETFFASAMELLSGPGLPALRIGRLCREVGVTSGSFYHHFANWDAFVAALLEHWSGEEVDRIVELVRREHDPVERVHLMKRLALTVPHAAETAIRRWAGTDAMVAAAQQRVDDRRRAALREVLTPLVDDEALVATLAEVGLSLLVGHQQLHHSGPPVDLAALLDQFEELVRTHAVAHLHRRVPAEQPSP</sequence>
<keyword evidence="2 4" id="KW-0238">DNA-binding</keyword>
<dbReference type="Proteomes" id="UP001595947">
    <property type="component" value="Unassembled WGS sequence"/>
</dbReference>
<protein>
    <submittedName>
        <fullName evidence="6">TetR/AcrR family transcriptional regulator</fullName>
    </submittedName>
</protein>
<evidence type="ECO:0000256" key="2">
    <source>
        <dbReference type="ARBA" id="ARBA00023125"/>
    </source>
</evidence>
<keyword evidence="1" id="KW-0805">Transcription regulation</keyword>
<organism evidence="6 7">
    <name type="scientific">Actinomycetospora atypica</name>
    <dbReference type="NCBI Taxonomy" id="1290095"/>
    <lineage>
        <taxon>Bacteria</taxon>
        <taxon>Bacillati</taxon>
        <taxon>Actinomycetota</taxon>
        <taxon>Actinomycetes</taxon>
        <taxon>Pseudonocardiales</taxon>
        <taxon>Pseudonocardiaceae</taxon>
        <taxon>Actinomycetospora</taxon>
    </lineage>
</organism>
<dbReference type="Pfam" id="PF00440">
    <property type="entry name" value="TetR_N"/>
    <property type="match status" value="1"/>
</dbReference>
<dbReference type="SUPFAM" id="SSF46689">
    <property type="entry name" value="Homeodomain-like"/>
    <property type="match status" value="1"/>
</dbReference>
<reference evidence="7" key="1">
    <citation type="journal article" date="2019" name="Int. J. Syst. Evol. Microbiol.">
        <title>The Global Catalogue of Microorganisms (GCM) 10K type strain sequencing project: providing services to taxonomists for standard genome sequencing and annotation.</title>
        <authorList>
            <consortium name="The Broad Institute Genomics Platform"/>
            <consortium name="The Broad Institute Genome Sequencing Center for Infectious Disease"/>
            <person name="Wu L."/>
            <person name="Ma J."/>
        </authorList>
    </citation>
    <scope>NUCLEOTIDE SEQUENCE [LARGE SCALE GENOMIC DNA]</scope>
    <source>
        <strain evidence="7">CGMCC 4.7093</strain>
    </source>
</reference>
<accession>A0ABV9YQ11</accession>
<name>A0ABV9YQ11_9PSEU</name>
<gene>
    <name evidence="6" type="ORF">ACFPBZ_22500</name>
</gene>
<keyword evidence="3" id="KW-0804">Transcription</keyword>
<evidence type="ECO:0000256" key="4">
    <source>
        <dbReference type="PROSITE-ProRule" id="PRU00335"/>
    </source>
</evidence>
<keyword evidence="7" id="KW-1185">Reference proteome</keyword>
<evidence type="ECO:0000313" key="6">
    <source>
        <dbReference type="EMBL" id="MFC5065010.1"/>
    </source>
</evidence>
<dbReference type="RefSeq" id="WP_378038348.1">
    <property type="nucleotide sequence ID" value="NZ_JBHSIV010000029.1"/>
</dbReference>
<dbReference type="InterPro" id="IPR009057">
    <property type="entry name" value="Homeodomain-like_sf"/>
</dbReference>
<proteinExistence type="predicted"/>